<dbReference type="InterPro" id="IPR036188">
    <property type="entry name" value="FAD/NAD-bd_sf"/>
</dbReference>
<dbReference type="Pfam" id="PF01266">
    <property type="entry name" value="DAO"/>
    <property type="match status" value="1"/>
</dbReference>
<evidence type="ECO:0000256" key="1">
    <source>
        <dbReference type="ARBA" id="ARBA00023002"/>
    </source>
</evidence>
<proteinExistence type="predicted"/>
<accession>A0ABP7MJY5</accession>
<evidence type="ECO:0000259" key="2">
    <source>
        <dbReference type="Pfam" id="PF01266"/>
    </source>
</evidence>
<sequence>MAHDSAASAKKHTIGIAGGGLLGRLCAWHLSRAGYPVTVFDAAGFEQPKGACWTAAGMISPLSELVHSPRVVYDMGLQSLAIWPKWLSELEKSLGQTMHFRHAGSLVVAHPQDQTELNQFYSDLRHKLVNEEAEGRPGLDDLVDPLNHVGIRTLEPALSHFDHALYLKPEGDLNNRRILHGLLADMKKHGVQLVENTKVRCEPNSIITEDDEKYAFDLVLDTRGLGAKPQIEGLRGVRGEVLNVESHEVKLNRPVRLMHPRYKLYVAPKPNNHFVIGATEIESSDMSPMSVQSSLELSSALYTINPAFAEARIIEQSVNCRPAMMDNLPRVIAEKGLIRANGLYRHGYLLSPVVVHQVLMMIDPGLLSDQDRKFVESL</sequence>
<reference evidence="4" key="1">
    <citation type="journal article" date="2019" name="Int. J. Syst. Evol. Microbiol.">
        <title>The Global Catalogue of Microorganisms (GCM) 10K type strain sequencing project: providing services to taxonomists for standard genome sequencing and annotation.</title>
        <authorList>
            <consortium name="The Broad Institute Genomics Platform"/>
            <consortium name="The Broad Institute Genome Sequencing Center for Infectious Disease"/>
            <person name="Wu L."/>
            <person name="Ma J."/>
        </authorList>
    </citation>
    <scope>NUCLEOTIDE SEQUENCE [LARGE SCALE GENOMIC DNA]</scope>
    <source>
        <strain evidence="4">JCM 17551</strain>
    </source>
</reference>
<evidence type="ECO:0000313" key="3">
    <source>
        <dbReference type="EMBL" id="GAA3924877.1"/>
    </source>
</evidence>
<dbReference type="PANTHER" id="PTHR13847">
    <property type="entry name" value="SARCOSINE DEHYDROGENASE-RELATED"/>
    <property type="match status" value="1"/>
</dbReference>
<feature type="domain" description="FAD dependent oxidoreductase" evidence="2">
    <location>
        <begin position="16"/>
        <end position="353"/>
    </location>
</feature>
<dbReference type="Gene3D" id="3.30.9.10">
    <property type="entry name" value="D-Amino Acid Oxidase, subunit A, domain 2"/>
    <property type="match status" value="1"/>
</dbReference>
<dbReference type="RefSeq" id="WP_344798307.1">
    <property type="nucleotide sequence ID" value="NZ_BAABBN010000007.1"/>
</dbReference>
<keyword evidence="4" id="KW-1185">Reference proteome</keyword>
<dbReference type="Proteomes" id="UP001501565">
    <property type="component" value="Unassembled WGS sequence"/>
</dbReference>
<dbReference type="SUPFAM" id="SSF51905">
    <property type="entry name" value="FAD/NAD(P)-binding domain"/>
    <property type="match status" value="1"/>
</dbReference>
<dbReference type="InterPro" id="IPR006076">
    <property type="entry name" value="FAD-dep_OxRdtase"/>
</dbReference>
<comment type="caution">
    <text evidence="3">The sequence shown here is derived from an EMBL/GenBank/DDBJ whole genome shotgun (WGS) entry which is preliminary data.</text>
</comment>
<gene>
    <name evidence="3" type="primary">thiO</name>
    <name evidence="3" type="ORF">GCM10022277_20930</name>
</gene>
<keyword evidence="1" id="KW-0560">Oxidoreductase</keyword>
<protein>
    <submittedName>
        <fullName evidence="3">Glycine oxidase ThiO</fullName>
    </submittedName>
</protein>
<dbReference type="PANTHER" id="PTHR13847:SF289">
    <property type="entry name" value="GLYCINE OXIDASE"/>
    <property type="match status" value="1"/>
</dbReference>
<name>A0ABP7MJY5_9GAMM</name>
<organism evidence="3 4">
    <name type="scientific">Litoribacillus peritrichatus</name>
    <dbReference type="NCBI Taxonomy" id="718191"/>
    <lineage>
        <taxon>Bacteria</taxon>
        <taxon>Pseudomonadati</taxon>
        <taxon>Pseudomonadota</taxon>
        <taxon>Gammaproteobacteria</taxon>
        <taxon>Oceanospirillales</taxon>
        <taxon>Oceanospirillaceae</taxon>
        <taxon>Litoribacillus</taxon>
    </lineage>
</organism>
<dbReference type="EMBL" id="BAABBN010000007">
    <property type="protein sequence ID" value="GAA3924877.1"/>
    <property type="molecule type" value="Genomic_DNA"/>
</dbReference>
<dbReference type="Gene3D" id="3.50.50.60">
    <property type="entry name" value="FAD/NAD(P)-binding domain"/>
    <property type="match status" value="1"/>
</dbReference>
<dbReference type="SUPFAM" id="SSF54373">
    <property type="entry name" value="FAD-linked reductases, C-terminal domain"/>
    <property type="match status" value="1"/>
</dbReference>
<evidence type="ECO:0000313" key="4">
    <source>
        <dbReference type="Proteomes" id="UP001501565"/>
    </source>
</evidence>